<dbReference type="HOGENOM" id="CLU_1950234_0_0_1"/>
<evidence type="ECO:0000313" key="2">
    <source>
        <dbReference type="Proteomes" id="UP000054485"/>
    </source>
</evidence>
<evidence type="ECO:0000313" key="1">
    <source>
        <dbReference type="EMBL" id="KIK45759.1"/>
    </source>
</evidence>
<dbReference type="InParanoid" id="A0A0D0B7E5"/>
<sequence length="129" mass="14566">MIKVPLSAISPSERVFKCILRADIGFYQRLLLRMVVTIHWPLGQPKPLSKNLQLIWTHSSSWTRFHLSPFALSRCMLPCIFFDESHLQTASKMLSLMAVKMRTSDPSPTLGSSIKSEGLMAETHCFATS</sequence>
<keyword evidence="2" id="KW-1185">Reference proteome</keyword>
<reference evidence="1 2" key="1">
    <citation type="submission" date="2014-04" db="EMBL/GenBank/DDBJ databases">
        <authorList>
            <consortium name="DOE Joint Genome Institute"/>
            <person name="Kuo A."/>
            <person name="Ruytinx J."/>
            <person name="Rineau F."/>
            <person name="Colpaert J."/>
            <person name="Kohler A."/>
            <person name="Nagy L.G."/>
            <person name="Floudas D."/>
            <person name="Copeland A."/>
            <person name="Barry K.W."/>
            <person name="Cichocki N."/>
            <person name="Veneault-Fourrey C."/>
            <person name="LaButti K."/>
            <person name="Lindquist E.A."/>
            <person name="Lipzen A."/>
            <person name="Lundell T."/>
            <person name="Morin E."/>
            <person name="Murat C."/>
            <person name="Sun H."/>
            <person name="Tunlid A."/>
            <person name="Henrissat B."/>
            <person name="Grigoriev I.V."/>
            <person name="Hibbett D.S."/>
            <person name="Martin F."/>
            <person name="Nordberg H.P."/>
            <person name="Cantor M.N."/>
            <person name="Hua S.X."/>
        </authorList>
    </citation>
    <scope>NUCLEOTIDE SEQUENCE [LARGE SCALE GENOMIC DNA]</scope>
    <source>
        <strain evidence="1 2">UH-Slu-Lm8-n1</strain>
    </source>
</reference>
<dbReference type="EMBL" id="KN835168">
    <property type="protein sequence ID" value="KIK45759.1"/>
    <property type="molecule type" value="Genomic_DNA"/>
</dbReference>
<accession>A0A0D0B7E5</accession>
<reference evidence="2" key="2">
    <citation type="submission" date="2015-01" db="EMBL/GenBank/DDBJ databases">
        <title>Evolutionary Origins and Diversification of the Mycorrhizal Mutualists.</title>
        <authorList>
            <consortium name="DOE Joint Genome Institute"/>
            <consortium name="Mycorrhizal Genomics Consortium"/>
            <person name="Kohler A."/>
            <person name="Kuo A."/>
            <person name="Nagy L.G."/>
            <person name="Floudas D."/>
            <person name="Copeland A."/>
            <person name="Barry K.W."/>
            <person name="Cichocki N."/>
            <person name="Veneault-Fourrey C."/>
            <person name="LaButti K."/>
            <person name="Lindquist E.A."/>
            <person name="Lipzen A."/>
            <person name="Lundell T."/>
            <person name="Morin E."/>
            <person name="Murat C."/>
            <person name="Riley R."/>
            <person name="Ohm R."/>
            <person name="Sun H."/>
            <person name="Tunlid A."/>
            <person name="Henrissat B."/>
            <person name="Grigoriev I.V."/>
            <person name="Hibbett D.S."/>
            <person name="Martin F."/>
        </authorList>
    </citation>
    <scope>NUCLEOTIDE SEQUENCE [LARGE SCALE GENOMIC DNA]</scope>
    <source>
        <strain evidence="2">UH-Slu-Lm8-n1</strain>
    </source>
</reference>
<protein>
    <submittedName>
        <fullName evidence="1">Uncharacterized protein</fullName>
    </submittedName>
</protein>
<name>A0A0D0B7E5_9AGAM</name>
<proteinExistence type="predicted"/>
<dbReference type="OrthoDB" id="10548540at2759"/>
<gene>
    <name evidence="1" type="ORF">CY34DRAFT_495827</name>
</gene>
<organism evidence="1 2">
    <name type="scientific">Suillus luteus UH-Slu-Lm8-n1</name>
    <dbReference type="NCBI Taxonomy" id="930992"/>
    <lineage>
        <taxon>Eukaryota</taxon>
        <taxon>Fungi</taxon>
        <taxon>Dikarya</taxon>
        <taxon>Basidiomycota</taxon>
        <taxon>Agaricomycotina</taxon>
        <taxon>Agaricomycetes</taxon>
        <taxon>Agaricomycetidae</taxon>
        <taxon>Boletales</taxon>
        <taxon>Suillineae</taxon>
        <taxon>Suillaceae</taxon>
        <taxon>Suillus</taxon>
    </lineage>
</organism>
<dbReference type="Proteomes" id="UP000054485">
    <property type="component" value="Unassembled WGS sequence"/>
</dbReference>
<dbReference type="AlphaFoldDB" id="A0A0D0B7E5"/>